<dbReference type="Proteomes" id="UP001417504">
    <property type="component" value="Unassembled WGS sequence"/>
</dbReference>
<proteinExistence type="predicted"/>
<evidence type="ECO:0000313" key="1">
    <source>
        <dbReference type="EMBL" id="KAK9109039.1"/>
    </source>
</evidence>
<name>A0AAP0I5I8_9MAGN</name>
<keyword evidence="2" id="KW-1185">Reference proteome</keyword>
<dbReference type="EMBL" id="JBBNAE010000007">
    <property type="protein sequence ID" value="KAK9109039.1"/>
    <property type="molecule type" value="Genomic_DNA"/>
</dbReference>
<organism evidence="1 2">
    <name type="scientific">Stephania japonica</name>
    <dbReference type="NCBI Taxonomy" id="461633"/>
    <lineage>
        <taxon>Eukaryota</taxon>
        <taxon>Viridiplantae</taxon>
        <taxon>Streptophyta</taxon>
        <taxon>Embryophyta</taxon>
        <taxon>Tracheophyta</taxon>
        <taxon>Spermatophyta</taxon>
        <taxon>Magnoliopsida</taxon>
        <taxon>Ranunculales</taxon>
        <taxon>Menispermaceae</taxon>
        <taxon>Menispermoideae</taxon>
        <taxon>Cissampelideae</taxon>
        <taxon>Stephania</taxon>
    </lineage>
</organism>
<comment type="caution">
    <text evidence="1">The sequence shown here is derived from an EMBL/GenBank/DDBJ whole genome shotgun (WGS) entry which is preliminary data.</text>
</comment>
<evidence type="ECO:0000313" key="2">
    <source>
        <dbReference type="Proteomes" id="UP001417504"/>
    </source>
</evidence>
<protein>
    <submittedName>
        <fullName evidence="1">Uncharacterized protein</fullName>
    </submittedName>
</protein>
<gene>
    <name evidence="1" type="ORF">Sjap_017099</name>
</gene>
<accession>A0AAP0I5I8</accession>
<reference evidence="1 2" key="1">
    <citation type="submission" date="2024-01" db="EMBL/GenBank/DDBJ databases">
        <title>Genome assemblies of Stephania.</title>
        <authorList>
            <person name="Yang L."/>
        </authorList>
    </citation>
    <scope>NUCLEOTIDE SEQUENCE [LARGE SCALE GENOMIC DNA]</scope>
    <source>
        <strain evidence="1">QJT</strain>
        <tissue evidence="1">Leaf</tissue>
    </source>
</reference>
<dbReference type="AlphaFoldDB" id="A0AAP0I5I8"/>
<sequence>MKLVNEPQIINGYLNHLESMLKSWRSRSPGIIRDESYYKMMLESYEGVWSNIEEILKYGPKEVEERAKGLRRKVEIDTDDLLTKRMEALEPLLDCVGRMATRRFLNVEEMENIERESCAVCMEDFGVLLNGKDARISVV</sequence>